<keyword evidence="1" id="KW-0472">Membrane</keyword>
<feature type="transmembrane region" description="Helical" evidence="1">
    <location>
        <begin position="37"/>
        <end position="69"/>
    </location>
</feature>
<keyword evidence="1" id="KW-0812">Transmembrane</keyword>
<dbReference type="GO" id="GO:0000287">
    <property type="term" value="F:magnesium ion binding"/>
    <property type="evidence" value="ECO:0007669"/>
    <property type="project" value="TreeGrafter"/>
</dbReference>
<organism evidence="3">
    <name type="scientific">Tupanvirus soda lake</name>
    <dbReference type="NCBI Taxonomy" id="2126985"/>
    <lineage>
        <taxon>Viruses</taxon>
        <taxon>Varidnaviria</taxon>
        <taxon>Bamfordvirae</taxon>
        <taxon>Nucleocytoviricota</taxon>
        <taxon>Megaviricetes</taxon>
        <taxon>Imitervirales</taxon>
        <taxon>Mimiviridae</taxon>
        <taxon>Megamimivirinae</taxon>
        <taxon>Tupanvirus</taxon>
        <taxon>Tupanvirus salinum</taxon>
    </lineage>
</organism>
<dbReference type="InterPro" id="IPR029057">
    <property type="entry name" value="PRTase-like"/>
</dbReference>
<dbReference type="KEGG" id="vg:80519251"/>
<dbReference type="SUPFAM" id="SSF53271">
    <property type="entry name" value="PRTase-like"/>
    <property type="match status" value="1"/>
</dbReference>
<evidence type="ECO:0000313" key="3">
    <source>
        <dbReference type="EMBL" id="QKU35805.1"/>
    </source>
</evidence>
<feature type="domain" description="Phosphoribosyltransferase" evidence="2">
    <location>
        <begin position="137"/>
        <end position="268"/>
    </location>
</feature>
<dbReference type="InterPro" id="IPR000836">
    <property type="entry name" value="PRTase_dom"/>
</dbReference>
<dbReference type="CDD" id="cd06223">
    <property type="entry name" value="PRTases_typeI"/>
    <property type="match status" value="1"/>
</dbReference>
<proteinExistence type="predicted"/>
<name>A0A6N1NND5_9VIRU</name>
<evidence type="ECO:0000259" key="2">
    <source>
        <dbReference type="Pfam" id="PF00156"/>
    </source>
</evidence>
<dbReference type="Gene3D" id="3.40.50.2020">
    <property type="match status" value="1"/>
</dbReference>
<dbReference type="GO" id="GO:0004422">
    <property type="term" value="F:hypoxanthine phosphoribosyltransferase activity"/>
    <property type="evidence" value="ECO:0007669"/>
    <property type="project" value="TreeGrafter"/>
</dbReference>
<dbReference type="GO" id="GO:0032263">
    <property type="term" value="P:GMP salvage"/>
    <property type="evidence" value="ECO:0007669"/>
    <property type="project" value="TreeGrafter"/>
</dbReference>
<dbReference type="EMBL" id="KY523104">
    <property type="protein sequence ID" value="QKU35805.1"/>
    <property type="molecule type" value="Genomic_DNA"/>
</dbReference>
<feature type="transmembrane region" description="Helical" evidence="1">
    <location>
        <begin position="7"/>
        <end position="31"/>
    </location>
</feature>
<reference evidence="3" key="1">
    <citation type="submission" date="2017-01" db="EMBL/GenBank/DDBJ databases">
        <authorList>
            <person name="Assis F.L."/>
            <person name="Abrahao J.S."/>
            <person name="Silva L."/>
            <person name="Khalil J.B."/>
            <person name="Rodrigues R."/>
            <person name="Silva L.S."/>
            <person name="Arantes T."/>
            <person name="Boratto P."/>
            <person name="Andrade M."/>
            <person name="Kroon E.G."/>
            <person name="Ribeiro B."/>
            <person name="Bergier I."/>
            <person name="Seligmann H."/>
            <person name="Ghigo E."/>
            <person name="Colson P."/>
            <person name="Levasseur A."/>
            <person name="Raoult D."/>
            <person name="Scola B.L."/>
        </authorList>
    </citation>
    <scope>NUCLEOTIDE SEQUENCE</scope>
    <source>
        <strain evidence="3">Soda lake</strain>
    </source>
</reference>
<dbReference type="GO" id="GO:0032264">
    <property type="term" value="P:IMP salvage"/>
    <property type="evidence" value="ECO:0007669"/>
    <property type="project" value="TreeGrafter"/>
</dbReference>
<protein>
    <submittedName>
        <fullName evidence="3">Phosphoribosyl transferase domain protein</fullName>
    </submittedName>
</protein>
<dbReference type="GO" id="GO:0046100">
    <property type="term" value="P:hypoxanthine metabolic process"/>
    <property type="evidence" value="ECO:0007669"/>
    <property type="project" value="TreeGrafter"/>
</dbReference>
<evidence type="ECO:0000256" key="1">
    <source>
        <dbReference type="SAM" id="Phobius"/>
    </source>
</evidence>
<dbReference type="InterPro" id="IPR050408">
    <property type="entry name" value="HGPRT"/>
</dbReference>
<feature type="transmembrane region" description="Helical" evidence="1">
    <location>
        <begin position="81"/>
        <end position="102"/>
    </location>
</feature>
<dbReference type="GO" id="GO:0006178">
    <property type="term" value="P:guanine salvage"/>
    <property type="evidence" value="ECO:0007669"/>
    <property type="project" value="TreeGrafter"/>
</dbReference>
<sequence length="349" mass="40553">MYFLFSIVVFVVRVSSQLNLFVVLLFDWAFFSVKNSLILLISTVSILTVSILTVSILTVSILCQLINYIHKNKVIMNYYQFYSLCFLIISLLNKGIVTIFWYKKLVHTRNMGSNMETQKHLKFMEKRMDIDQCVNNWRMILTEEEIQLAVKHCADTINKKFVGKKIVIVCILKGAVYFFVDLTRMLKIPYSCYFIEASSYHNKQTQSTTLTIEGSIEPSKFYDRHVILIDELFDNGHTIEQVKTAIHQKANVPIDMIYTCTLFKKNKDVIITNEKQPDLYGIIVPNVWLVGYGLDDRQEKRGWTYLYACPKCDGIEKSTDDDIFTDENAYKTMRTNLLSHLGFDNTFGI</sequence>
<dbReference type="Pfam" id="PF00156">
    <property type="entry name" value="Pribosyltran"/>
    <property type="match status" value="1"/>
</dbReference>
<keyword evidence="3" id="KW-0808">Transferase</keyword>
<dbReference type="GeneID" id="80519251"/>
<keyword evidence="1" id="KW-1133">Transmembrane helix</keyword>
<reference evidence="3" key="2">
    <citation type="journal article" date="2018" name="Nat. Commun.">
        <title>Tailed giant Tupanvirus possesses the most complete translational apparatus of the known virosphere.</title>
        <authorList>
            <person name="Abrahao J."/>
            <person name="Silva L."/>
            <person name="Silva L.S."/>
            <person name="Khalil J.Y.B."/>
            <person name="Rodrigues R."/>
            <person name="Arantes T."/>
            <person name="Assis F."/>
            <person name="Boratto P."/>
            <person name="Andrade M."/>
            <person name="Kroon E.G."/>
            <person name="Ribeiro B."/>
            <person name="Bergier I."/>
            <person name="Seligmann H."/>
            <person name="Ghigo E."/>
            <person name="Colson P."/>
            <person name="Levasseur A."/>
            <person name="Kroemer G."/>
            <person name="Raoult D."/>
            <person name="La Scola B."/>
        </authorList>
    </citation>
    <scope>NUCLEOTIDE SEQUENCE [LARGE SCALE GENOMIC DNA]</scope>
    <source>
        <strain evidence="3">Soda lake</strain>
    </source>
</reference>
<dbReference type="PANTHER" id="PTHR43340">
    <property type="entry name" value="HYPOXANTHINE-GUANINE PHOSPHORIBOSYLTRANSFERASE"/>
    <property type="match status" value="1"/>
</dbReference>
<accession>A0A6N1NND5</accession>
<dbReference type="RefSeq" id="YP_010782487.1">
    <property type="nucleotide sequence ID" value="NC_075039.1"/>
</dbReference>
<dbReference type="PANTHER" id="PTHR43340:SF1">
    <property type="entry name" value="HYPOXANTHINE PHOSPHORIBOSYLTRANSFERASE"/>
    <property type="match status" value="1"/>
</dbReference>